<name>A0A5C5VYC4_9BACT</name>
<dbReference type="InterPro" id="IPR036465">
    <property type="entry name" value="vWFA_dom_sf"/>
</dbReference>
<gene>
    <name evidence="4" type="ORF">Pla111_27140</name>
</gene>
<comment type="caution">
    <text evidence="4">The sequence shown here is derived from an EMBL/GenBank/DDBJ whole genome shotgun (WGS) entry which is preliminary data.</text>
</comment>
<evidence type="ECO:0000313" key="5">
    <source>
        <dbReference type="Proteomes" id="UP000318995"/>
    </source>
</evidence>
<feature type="domain" description="VWFA" evidence="3">
    <location>
        <begin position="367"/>
        <end position="546"/>
    </location>
</feature>
<dbReference type="AlphaFoldDB" id="A0A5C5VYC4"/>
<keyword evidence="5" id="KW-1185">Reference proteome</keyword>
<evidence type="ECO:0000259" key="3">
    <source>
        <dbReference type="PROSITE" id="PS50234"/>
    </source>
</evidence>
<feature type="compositionally biased region" description="Basic and acidic residues" evidence="1">
    <location>
        <begin position="162"/>
        <end position="171"/>
    </location>
</feature>
<dbReference type="RefSeq" id="WP_231931023.1">
    <property type="nucleotide sequence ID" value="NZ_SJPH01000006.1"/>
</dbReference>
<dbReference type="Pfam" id="PF12034">
    <property type="entry name" value="YfbK_C"/>
    <property type="match status" value="1"/>
</dbReference>
<dbReference type="PANTHER" id="PTHR10579">
    <property type="entry name" value="CALCIUM-ACTIVATED CHLORIDE CHANNEL REGULATOR"/>
    <property type="match status" value="1"/>
</dbReference>
<keyword evidence="2" id="KW-0812">Transmembrane</keyword>
<keyword evidence="2" id="KW-1133">Transmembrane helix</keyword>
<dbReference type="InterPro" id="IPR021908">
    <property type="entry name" value="YfbK_C"/>
</dbReference>
<evidence type="ECO:0000256" key="2">
    <source>
        <dbReference type="SAM" id="Phobius"/>
    </source>
</evidence>
<sequence length="738" mass="78695">MSERNLSTNDLHDRVTDRLLAEAVGGETPPDLREAILSRGQSGAALAESKPARWRWVSLAIAACLLVGISVGLLPNGLQEADQVAINMPADASKPPMPKQPFTAEQGNRERSSAVADGESFSSKSESMPTEEASGASFGKSARGGVALADETPDSLGLGRSEGVDTDRLQRGLEAAEGVAAKPARTPSAISSGATPALESPSYSGRTPASSASPASPPFVFSADSYGRELKGRVDLRARQADQAFSWQHLPGIAGGDRYAAINENPFVLAQGAEALSTFSIDVDTASYANVRQFLQQRHQLPPADAVRIEELVNYFDYAYEAPAAESEVPFAANLEVADCPWNARHRLVRIGIKGREVLADKRPLSNLVFLVDVSGSMNEPNKLPLLVAGLKRLVRQLGENDRVALVVYASSEGLALPSTSGADKPTILAALDRLTAGGSTAGGAGIQLAYQTAEENFITGGMNRVLLCTDGDFNVGLTGDTALGDLVETKARETGVFLSVLGFGRGNLNDAMMETISGRGNGVYAYIDSDREAHRVLVRQMSGTLVTIAKDVKLQVEFNPQQVARYRLVGYENRLLAAEDFNDDQKDAGEIGAGHTVTALYEIVPTGLAEGVDPLKYQQEPAERSAQTAKADAPELPESPELLTLKIRYKQPDGDTSTKLEFPLVDEEASLTDASADFQFASAVAEFGLLLRNSQHRGAASYDAVLQRAESNLGDDPHGDRAEFLGLVREAKRLSQQ</sequence>
<accession>A0A5C5VYC4</accession>
<dbReference type="Proteomes" id="UP000318995">
    <property type="component" value="Unassembled WGS sequence"/>
</dbReference>
<evidence type="ECO:0000256" key="1">
    <source>
        <dbReference type="SAM" id="MobiDB-lite"/>
    </source>
</evidence>
<dbReference type="EMBL" id="SJPH01000006">
    <property type="protein sequence ID" value="TWT42741.1"/>
    <property type="molecule type" value="Genomic_DNA"/>
</dbReference>
<organism evidence="4 5">
    <name type="scientific">Botrimarina hoheduenensis</name>
    <dbReference type="NCBI Taxonomy" id="2528000"/>
    <lineage>
        <taxon>Bacteria</taxon>
        <taxon>Pseudomonadati</taxon>
        <taxon>Planctomycetota</taxon>
        <taxon>Planctomycetia</taxon>
        <taxon>Pirellulales</taxon>
        <taxon>Lacipirellulaceae</taxon>
        <taxon>Botrimarina</taxon>
    </lineage>
</organism>
<dbReference type="PROSITE" id="PS50234">
    <property type="entry name" value="VWFA"/>
    <property type="match status" value="1"/>
</dbReference>
<keyword evidence="2" id="KW-0472">Membrane</keyword>
<feature type="transmembrane region" description="Helical" evidence="2">
    <location>
        <begin position="56"/>
        <end position="74"/>
    </location>
</feature>
<dbReference type="InterPro" id="IPR022156">
    <property type="entry name" value="Uncharacterised_YfbK_N"/>
</dbReference>
<dbReference type="Pfam" id="PF00092">
    <property type="entry name" value="VWA"/>
    <property type="match status" value="1"/>
</dbReference>
<dbReference type="InterPro" id="IPR002035">
    <property type="entry name" value="VWF_A"/>
</dbReference>
<dbReference type="SMART" id="SM00327">
    <property type="entry name" value="VWA"/>
    <property type="match status" value="1"/>
</dbReference>
<proteinExistence type="predicted"/>
<dbReference type="PANTHER" id="PTHR10579:SF43">
    <property type="entry name" value="ZINC FINGER (C3HC4-TYPE RING FINGER) FAMILY PROTEIN"/>
    <property type="match status" value="1"/>
</dbReference>
<feature type="region of interest" description="Disordered" evidence="1">
    <location>
        <begin position="89"/>
        <end position="218"/>
    </location>
</feature>
<dbReference type="Gene3D" id="3.40.50.410">
    <property type="entry name" value="von Willebrand factor, type A domain"/>
    <property type="match status" value="1"/>
</dbReference>
<dbReference type="SUPFAM" id="SSF53300">
    <property type="entry name" value="vWA-like"/>
    <property type="match status" value="1"/>
</dbReference>
<dbReference type="InterPro" id="IPR051266">
    <property type="entry name" value="CLCR"/>
</dbReference>
<dbReference type="Pfam" id="PF12450">
    <property type="entry name" value="vWF_A"/>
    <property type="match status" value="1"/>
</dbReference>
<reference evidence="4 5" key="1">
    <citation type="submission" date="2019-02" db="EMBL/GenBank/DDBJ databases">
        <title>Deep-cultivation of Planctomycetes and their phenomic and genomic characterization uncovers novel biology.</title>
        <authorList>
            <person name="Wiegand S."/>
            <person name="Jogler M."/>
            <person name="Boedeker C."/>
            <person name="Pinto D."/>
            <person name="Vollmers J."/>
            <person name="Rivas-Marin E."/>
            <person name="Kohn T."/>
            <person name="Peeters S.H."/>
            <person name="Heuer A."/>
            <person name="Rast P."/>
            <person name="Oberbeckmann S."/>
            <person name="Bunk B."/>
            <person name="Jeske O."/>
            <person name="Meyerdierks A."/>
            <person name="Storesund J.E."/>
            <person name="Kallscheuer N."/>
            <person name="Luecker S."/>
            <person name="Lage O.M."/>
            <person name="Pohl T."/>
            <person name="Merkel B.J."/>
            <person name="Hornburger P."/>
            <person name="Mueller R.-W."/>
            <person name="Bruemmer F."/>
            <person name="Labrenz M."/>
            <person name="Spormann A.M."/>
            <person name="Op Den Camp H."/>
            <person name="Overmann J."/>
            <person name="Amann R."/>
            <person name="Jetten M.S.M."/>
            <person name="Mascher T."/>
            <person name="Medema M.H."/>
            <person name="Devos D.P."/>
            <person name="Kaster A.-K."/>
            <person name="Ovreas L."/>
            <person name="Rohde M."/>
            <person name="Galperin M.Y."/>
            <person name="Jogler C."/>
        </authorList>
    </citation>
    <scope>NUCLEOTIDE SEQUENCE [LARGE SCALE GENOMIC DNA]</scope>
    <source>
        <strain evidence="4 5">Pla111</strain>
    </source>
</reference>
<protein>
    <submittedName>
        <fullName evidence="4">von Willebrand factor</fullName>
    </submittedName>
</protein>
<evidence type="ECO:0000313" key="4">
    <source>
        <dbReference type="EMBL" id="TWT42741.1"/>
    </source>
</evidence>